<evidence type="ECO:0000313" key="14">
    <source>
        <dbReference type="Proteomes" id="UP000076852"/>
    </source>
</evidence>
<evidence type="ECO:0000256" key="1">
    <source>
        <dbReference type="ARBA" id="ARBA00004245"/>
    </source>
</evidence>
<feature type="repeat" description="TPR" evidence="10">
    <location>
        <begin position="284"/>
        <end position="317"/>
    </location>
</feature>
<keyword evidence="11" id="KW-1133">Transmembrane helix</keyword>
<feature type="repeat" description="TPR" evidence="10">
    <location>
        <begin position="578"/>
        <end position="611"/>
    </location>
</feature>
<keyword evidence="7" id="KW-0175">Coiled coil</keyword>
<dbReference type="GO" id="GO:0005871">
    <property type="term" value="C:kinesin complex"/>
    <property type="evidence" value="ECO:0007669"/>
    <property type="project" value="InterPro"/>
</dbReference>
<feature type="repeat" description="TPR" evidence="10">
    <location>
        <begin position="410"/>
        <end position="443"/>
    </location>
</feature>
<protein>
    <recommendedName>
        <fullName evidence="12">CHAT domain-containing protein</fullName>
    </recommendedName>
</protein>
<organism evidence="13 14">
    <name type="scientific">Paraburkholderia phytofirmans OLGA172</name>
    <dbReference type="NCBI Taxonomy" id="1417228"/>
    <lineage>
        <taxon>Bacteria</taxon>
        <taxon>Pseudomonadati</taxon>
        <taxon>Pseudomonadota</taxon>
        <taxon>Betaproteobacteria</taxon>
        <taxon>Burkholderiales</taxon>
        <taxon>Burkholderiaceae</taxon>
        <taxon>Paraburkholderia</taxon>
    </lineage>
</organism>
<evidence type="ECO:0000256" key="11">
    <source>
        <dbReference type="SAM" id="Phobius"/>
    </source>
</evidence>
<evidence type="ECO:0000256" key="6">
    <source>
        <dbReference type="ARBA" id="ARBA00022803"/>
    </source>
</evidence>
<evidence type="ECO:0000256" key="4">
    <source>
        <dbReference type="ARBA" id="ARBA00022701"/>
    </source>
</evidence>
<dbReference type="EMBL" id="CP014579">
    <property type="protein sequence ID" value="ANB74935.1"/>
    <property type="molecule type" value="Genomic_DNA"/>
</dbReference>
<feature type="transmembrane region" description="Helical" evidence="11">
    <location>
        <begin position="21"/>
        <end position="42"/>
    </location>
</feature>
<keyword evidence="11" id="KW-0812">Transmembrane</keyword>
<feature type="domain" description="CHAT" evidence="12">
    <location>
        <begin position="998"/>
        <end position="1319"/>
    </location>
</feature>
<dbReference type="Pfam" id="PF13374">
    <property type="entry name" value="TPR_10"/>
    <property type="match status" value="1"/>
</dbReference>
<keyword evidence="8" id="KW-0505">Motor protein</keyword>
<feature type="repeat" description="TPR" evidence="10">
    <location>
        <begin position="158"/>
        <end position="191"/>
    </location>
</feature>
<evidence type="ECO:0000259" key="12">
    <source>
        <dbReference type="Pfam" id="PF12770"/>
    </source>
</evidence>
<feature type="repeat" description="TPR" evidence="10">
    <location>
        <begin position="659"/>
        <end position="692"/>
    </location>
</feature>
<dbReference type="InterPro" id="IPR011990">
    <property type="entry name" value="TPR-like_helical_dom_sf"/>
</dbReference>
<dbReference type="Proteomes" id="UP000076852">
    <property type="component" value="Chromosome 2"/>
</dbReference>
<dbReference type="Gene3D" id="1.25.40.10">
    <property type="entry name" value="Tetratricopeptide repeat domain"/>
    <property type="match status" value="4"/>
</dbReference>
<keyword evidence="14" id="KW-1185">Reference proteome</keyword>
<dbReference type="PRINTS" id="PR00381">
    <property type="entry name" value="KINESINLIGHT"/>
</dbReference>
<evidence type="ECO:0000256" key="5">
    <source>
        <dbReference type="ARBA" id="ARBA00022737"/>
    </source>
</evidence>
<evidence type="ECO:0000256" key="10">
    <source>
        <dbReference type="PROSITE-ProRule" id="PRU00339"/>
    </source>
</evidence>
<evidence type="ECO:0000256" key="8">
    <source>
        <dbReference type="ARBA" id="ARBA00023175"/>
    </source>
</evidence>
<reference evidence="13 14" key="1">
    <citation type="journal article" date="2016" name="Gene">
        <title>PacBio SMRT assembly of a complex multi-replicon genome reveals chlorocatechol degradative operon in a region of genome plasticity.</title>
        <authorList>
            <person name="Ricker N."/>
            <person name="Shen S.Y."/>
            <person name="Goordial J."/>
            <person name="Jin S."/>
            <person name="Fulthorpe R.R."/>
        </authorList>
    </citation>
    <scope>NUCLEOTIDE SEQUENCE [LARGE SCALE GENOMIC DNA]</scope>
    <source>
        <strain evidence="13 14">OLGA172</strain>
    </source>
</reference>
<dbReference type="InterPro" id="IPR002151">
    <property type="entry name" value="Kinesin_light"/>
</dbReference>
<feature type="repeat" description="TPR" evidence="10">
    <location>
        <begin position="452"/>
        <end position="485"/>
    </location>
</feature>
<dbReference type="GO" id="GO:0019894">
    <property type="term" value="F:kinesin binding"/>
    <property type="evidence" value="ECO:0007669"/>
    <property type="project" value="TreeGrafter"/>
</dbReference>
<dbReference type="InterPro" id="IPR024983">
    <property type="entry name" value="CHAT_dom"/>
</dbReference>
<dbReference type="SUPFAM" id="SSF48452">
    <property type="entry name" value="TPR-like"/>
    <property type="match status" value="3"/>
</dbReference>
<dbReference type="STRING" id="1804984.AYM40_21020"/>
<dbReference type="InterPro" id="IPR019734">
    <property type="entry name" value="TPR_rpt"/>
</dbReference>
<accession>A0A160FQ05</accession>
<dbReference type="Pfam" id="PF13424">
    <property type="entry name" value="TPR_12"/>
    <property type="match status" value="7"/>
</dbReference>
<comment type="subcellular location">
    <subcellularLocation>
        <location evidence="1">Cytoplasm</location>
        <location evidence="1">Cytoskeleton</location>
    </subcellularLocation>
</comment>
<dbReference type="GO" id="GO:0005737">
    <property type="term" value="C:cytoplasm"/>
    <property type="evidence" value="ECO:0007669"/>
    <property type="project" value="TreeGrafter"/>
</dbReference>
<proteinExistence type="inferred from homology"/>
<feature type="repeat" description="TPR" evidence="10">
    <location>
        <begin position="242"/>
        <end position="275"/>
    </location>
</feature>
<dbReference type="GO" id="GO:0007018">
    <property type="term" value="P:microtubule-based movement"/>
    <property type="evidence" value="ECO:0007669"/>
    <property type="project" value="TreeGrafter"/>
</dbReference>
<evidence type="ECO:0000256" key="9">
    <source>
        <dbReference type="ARBA" id="ARBA00023212"/>
    </source>
</evidence>
<evidence type="ECO:0000256" key="3">
    <source>
        <dbReference type="ARBA" id="ARBA00022490"/>
    </source>
</evidence>
<keyword evidence="4" id="KW-0493">Microtubule</keyword>
<keyword evidence="6 10" id="KW-0802">TPR repeat</keyword>
<feature type="repeat" description="TPR" evidence="10">
    <location>
        <begin position="116"/>
        <end position="149"/>
    </location>
</feature>
<evidence type="ECO:0000256" key="7">
    <source>
        <dbReference type="ARBA" id="ARBA00023054"/>
    </source>
</evidence>
<dbReference type="PROSITE" id="PS50005">
    <property type="entry name" value="TPR"/>
    <property type="match status" value="9"/>
</dbReference>
<name>A0A160FQ05_9BURK</name>
<comment type="similarity">
    <text evidence="2">Belongs to the kinesin light chain family.</text>
</comment>
<keyword evidence="9" id="KW-0206">Cytoskeleton</keyword>
<keyword evidence="11" id="KW-0472">Membrane</keyword>
<keyword evidence="5" id="KW-0677">Repeat</keyword>
<dbReference type="SMART" id="SM00028">
    <property type="entry name" value="TPR"/>
    <property type="match status" value="17"/>
</dbReference>
<dbReference type="GO" id="GO:0005874">
    <property type="term" value="C:microtubule"/>
    <property type="evidence" value="ECO:0007669"/>
    <property type="project" value="UniProtKB-KW"/>
</dbReference>
<dbReference type="PANTHER" id="PTHR45783:SF3">
    <property type="entry name" value="KINESIN LIGHT CHAIN"/>
    <property type="match status" value="1"/>
</dbReference>
<evidence type="ECO:0000313" key="13">
    <source>
        <dbReference type="EMBL" id="ANB74935.1"/>
    </source>
</evidence>
<gene>
    <name evidence="13" type="ORF">AYM40_21020</name>
</gene>
<dbReference type="Pfam" id="PF12770">
    <property type="entry name" value="CHAT"/>
    <property type="match status" value="1"/>
</dbReference>
<keyword evidence="3" id="KW-0963">Cytoplasm</keyword>
<dbReference type="KEGG" id="buz:AYM40_21020"/>
<dbReference type="PANTHER" id="PTHR45783">
    <property type="entry name" value="KINESIN LIGHT CHAIN"/>
    <property type="match status" value="1"/>
</dbReference>
<feature type="repeat" description="TPR" evidence="10">
    <location>
        <begin position="494"/>
        <end position="527"/>
    </location>
</feature>
<sequence length="1328" mass="145023">MTKRLSSLMDRTRLYMRNHAGVFLPAGARALMTVFALAWTGVVNGQWGQQVPYAPGASGQFRTAGSQDPRLVEANQLNQQMESLYREGRFQEALPIAQKILTLRESVLGDLNPNVAAAQNSLAILYDELGQYSEAERLYQHALATYEKTTSPQNPSYATALNNLANLYQATGEYAKAEPLYKRALSIYETGTEKNLPNIGKALGNLGLLYNVQGRYKEAEPLLVRALETYEKALSLTDPLVGTALNNLASLYQEEGDYAKAQPLFERSLAIFQTTQDPESPILAKALNNLGLIYTYEGRNEEAEQLLMRSLAIREKTLGPDHTDVAQTLSNLAALYESRGLYAKAEPLYARAVAIYERTLGPNHPELATALTNLAALYEDEGRYAKAEPLCKRALTIYVSNFGPDHPEVADVLDRLGQLAMDQGRYAEAEPLLQRSLAIREKVPGQVNGGVATSLNSLAGLYQHEGRYTAAEPLYQRALAIYERSIGPENPEVARSMNNLAGLYVDEGRYPEAEQWYKRALTMQEKLSTPAHPDVAASLDNLATLYTIEGQYTTAEPLSQRALAIREKVLGPDHPDVANSLNNLASLYLNEGRFAEAEPLYRRALAIKEATAGPESPEVATALSNLAMVQVEDAPAKEMFQRALAIEEKTLGPEHPLVAASLDNIASLYMIQEQYAQAQPLLQRALEIREKSLGPEHPEVANSLYKLGLLDQELGLYAASVPLYQRALAIREKVLGSEDESVALTLQNLALLHWSLNDVRGAIGLATRSADIEEHILAIQLTVGSEREKLEYLRTISNSLNVSVDLHLHGSPSDPKAAELALTTILRRKGRALDAASNQIAVVRRHLSPADAALLDELAAQRSELAKLTAKGPDSSDTSYYRSEISSISAKADDLEQKIAARSSSLAALVQQVTVDRVRKVIPANAALIEFVAYFPFDPKAARSERWGARRYAAYVLTKNGDIRSADLGDAKAIDREIGDFGEALSNPEQFDETHTKRLARALDENVMSPVRPLLGNATQLLIAPDGALNLVPFAALVDERNHYLVEQYSITYLTSGRDLLRMQNDAPSRSAPVIIANPAFTFDVIKTVASVHATGSSSAARSGYPRMHWDPLPGTAQEAAAVKALMPQAQLLEGQYATVTALEKVAGPEILHIATHGFFLPDQPPVPPSIGPDVKKSRESLVENPLLRSGLVFAGANSRNGGEGQDGILTGLEATGLDLSGTKLVVLSACETGLGQVRSGDGVYGLRRSLVLAGAESQLVSLWQVDDKATRDLMVAFYKRLLAGAGRGDALRQVQLDMLTHPELRHPYYWAGFVPLGDWRNLKDEPL</sequence>
<evidence type="ECO:0000256" key="2">
    <source>
        <dbReference type="ARBA" id="ARBA00009622"/>
    </source>
</evidence>